<gene>
    <name evidence="11" type="ORF">N0F65_003155</name>
</gene>
<name>A0AAV2ZC65_9STRA</name>
<dbReference type="InterPro" id="IPR036400">
    <property type="entry name" value="Cyt_B5-like_heme/steroid_sf"/>
</dbReference>
<keyword evidence="7" id="KW-0966">Cell projection</keyword>
<dbReference type="GO" id="GO:0005930">
    <property type="term" value="C:axoneme"/>
    <property type="evidence" value="ECO:0007669"/>
    <property type="project" value="UniProtKB-SubCell"/>
</dbReference>
<evidence type="ECO:0000256" key="3">
    <source>
        <dbReference type="ARBA" id="ARBA00022617"/>
    </source>
</evidence>
<evidence type="ECO:0000256" key="2">
    <source>
        <dbReference type="ARBA" id="ARBA00022490"/>
    </source>
</evidence>
<evidence type="ECO:0000256" key="5">
    <source>
        <dbReference type="ARBA" id="ARBA00023004"/>
    </source>
</evidence>
<dbReference type="Proteomes" id="UP001146120">
    <property type="component" value="Unassembled WGS sequence"/>
</dbReference>
<comment type="caution">
    <text evidence="11">The sequence shown here is derived from an EMBL/GenBank/DDBJ whole genome shotgun (WGS) entry which is preliminary data.</text>
</comment>
<proteinExistence type="predicted"/>
<dbReference type="Pfam" id="PF00173">
    <property type="entry name" value="Cyt-b5"/>
    <property type="match status" value="1"/>
</dbReference>
<protein>
    <recommendedName>
        <fullName evidence="8">Cytochrome b5 domain-containing protein 1</fullName>
    </recommendedName>
</protein>
<evidence type="ECO:0000256" key="7">
    <source>
        <dbReference type="ARBA" id="ARBA00023273"/>
    </source>
</evidence>
<evidence type="ECO:0000256" key="6">
    <source>
        <dbReference type="ARBA" id="ARBA00023212"/>
    </source>
</evidence>
<keyword evidence="4" id="KW-0479">Metal-binding</keyword>
<dbReference type="SUPFAM" id="SSF55856">
    <property type="entry name" value="Cytochrome b5-like heme/steroid binding domain"/>
    <property type="match status" value="1"/>
</dbReference>
<evidence type="ECO:0000313" key="12">
    <source>
        <dbReference type="Proteomes" id="UP001146120"/>
    </source>
</evidence>
<dbReference type="SMART" id="SM01117">
    <property type="entry name" value="Cyt-b5"/>
    <property type="match status" value="1"/>
</dbReference>
<dbReference type="EMBL" id="DAKRPA010000024">
    <property type="protein sequence ID" value="DBA02967.1"/>
    <property type="molecule type" value="Genomic_DNA"/>
</dbReference>
<evidence type="ECO:0000256" key="9">
    <source>
        <dbReference type="ARBA" id="ARBA00046139"/>
    </source>
</evidence>
<reference evidence="11" key="2">
    <citation type="journal article" date="2023" name="Microbiol Resour">
        <title>Decontamination and Annotation of the Draft Genome Sequence of the Oomycete Lagenidium giganteum ARSEF 373.</title>
        <authorList>
            <person name="Morgan W.R."/>
            <person name="Tartar A."/>
        </authorList>
    </citation>
    <scope>NUCLEOTIDE SEQUENCE</scope>
    <source>
        <strain evidence="11">ARSEF 373</strain>
    </source>
</reference>
<comment type="subcellular location">
    <subcellularLocation>
        <location evidence="1">Cytoplasm</location>
        <location evidence="1">Cytoskeleton</location>
        <location evidence="1">Cilium axoneme</location>
    </subcellularLocation>
</comment>
<accession>A0AAV2ZC65</accession>
<keyword evidence="2" id="KW-0963">Cytoplasm</keyword>
<dbReference type="GO" id="GO:0046872">
    <property type="term" value="F:metal ion binding"/>
    <property type="evidence" value="ECO:0007669"/>
    <property type="project" value="UniProtKB-KW"/>
</dbReference>
<comment type="function">
    <text evidence="9">Radial spoke stalk protein that binds heme under oxidizing conditions. Required for the coordinated beating of multiple cilia maybe by functioning in a redox signaling pathway.</text>
</comment>
<dbReference type="AlphaFoldDB" id="A0AAV2ZC65"/>
<dbReference type="InterPro" id="IPR001199">
    <property type="entry name" value="Cyt_B5-like_heme/steroid-bd"/>
</dbReference>
<evidence type="ECO:0000256" key="1">
    <source>
        <dbReference type="ARBA" id="ARBA00004430"/>
    </source>
</evidence>
<evidence type="ECO:0000313" key="11">
    <source>
        <dbReference type="EMBL" id="DBA02967.1"/>
    </source>
</evidence>
<dbReference type="PROSITE" id="PS50255">
    <property type="entry name" value="CYTOCHROME_B5_2"/>
    <property type="match status" value="1"/>
</dbReference>
<evidence type="ECO:0000259" key="10">
    <source>
        <dbReference type="PROSITE" id="PS50255"/>
    </source>
</evidence>
<dbReference type="PANTHER" id="PTHR21281">
    <property type="entry name" value="CYTOCHROME B5 DOMAIN-CONTAINING PROTEIN 1"/>
    <property type="match status" value="1"/>
</dbReference>
<keyword evidence="3" id="KW-0349">Heme</keyword>
<evidence type="ECO:0000256" key="4">
    <source>
        <dbReference type="ARBA" id="ARBA00022723"/>
    </source>
</evidence>
<dbReference type="Gene3D" id="3.10.120.10">
    <property type="entry name" value="Cytochrome b5-like heme/steroid binding domain"/>
    <property type="match status" value="1"/>
</dbReference>
<feature type="domain" description="Cytochrome b5 heme-binding" evidence="10">
    <location>
        <begin position="20"/>
        <end position="134"/>
    </location>
</feature>
<keyword evidence="12" id="KW-1185">Reference proteome</keyword>
<evidence type="ECO:0000256" key="8">
    <source>
        <dbReference type="ARBA" id="ARBA00040649"/>
    </source>
</evidence>
<dbReference type="PANTHER" id="PTHR21281:SF0">
    <property type="entry name" value="CYTOCHROME B5 DOMAIN-CONTAINING PROTEIN 1"/>
    <property type="match status" value="1"/>
</dbReference>
<dbReference type="InterPro" id="IPR052320">
    <property type="entry name" value="Cytochrome_b5_domain"/>
</dbReference>
<organism evidence="11 12">
    <name type="scientific">Lagenidium giganteum</name>
    <dbReference type="NCBI Taxonomy" id="4803"/>
    <lineage>
        <taxon>Eukaryota</taxon>
        <taxon>Sar</taxon>
        <taxon>Stramenopiles</taxon>
        <taxon>Oomycota</taxon>
        <taxon>Peronosporomycetes</taxon>
        <taxon>Pythiales</taxon>
        <taxon>Pythiaceae</taxon>
    </lineage>
</organism>
<keyword evidence="5" id="KW-0408">Iron</keyword>
<reference evidence="11" key="1">
    <citation type="submission" date="2022-11" db="EMBL/GenBank/DDBJ databases">
        <authorList>
            <person name="Morgan W.R."/>
            <person name="Tartar A."/>
        </authorList>
    </citation>
    <scope>NUCLEOTIDE SEQUENCE</scope>
    <source>
        <strain evidence="11">ARSEF 373</strain>
    </source>
</reference>
<sequence>MPSEAEDGNNEIKEEVRSRLRFFTPREVAMHNRAEDCWVSIFHRVLDISDLIVENRGILTQPLVLHAGSDLTHWFDTKTEDIKEHVDPERNIVLPFLPHGRFLHAPPLEPDTTWKTNDFVPWWKDPKYMVGRLTRKARWIEVVNVLTQQTHALEVCSEETIEEIQTRYLAYNAHAASYTWKFLDDDEFVPLNMKQTLDENGIFDDSPVLEKLDMDEHRFKPILHLYFNDDLTVL</sequence>
<keyword evidence="6" id="KW-0206">Cytoskeleton</keyword>